<feature type="chain" id="PRO_5020355381" evidence="1">
    <location>
        <begin position="19"/>
        <end position="73"/>
    </location>
</feature>
<dbReference type="Proteomes" id="UP000297245">
    <property type="component" value="Unassembled WGS sequence"/>
</dbReference>
<evidence type="ECO:0000313" key="3">
    <source>
        <dbReference type="Proteomes" id="UP000297245"/>
    </source>
</evidence>
<evidence type="ECO:0000313" key="2">
    <source>
        <dbReference type="EMBL" id="THV05834.1"/>
    </source>
</evidence>
<evidence type="ECO:0000256" key="1">
    <source>
        <dbReference type="SAM" id="SignalP"/>
    </source>
</evidence>
<dbReference type="AlphaFoldDB" id="A0A4S8MTW7"/>
<sequence>MPQLSALYPLLIILATAAESNKAENMNEMTLSQSLRFASQRSSTDNPHVMESTNVELAVVSCGSNDIAFEPED</sequence>
<feature type="signal peptide" evidence="1">
    <location>
        <begin position="1"/>
        <end position="18"/>
    </location>
</feature>
<dbReference type="EMBL" id="ML179046">
    <property type="protein sequence ID" value="THV05834.1"/>
    <property type="molecule type" value="Genomic_DNA"/>
</dbReference>
<proteinExistence type="predicted"/>
<name>A0A4S8MTW7_DENBC</name>
<reference evidence="2 3" key="1">
    <citation type="journal article" date="2019" name="Nat. Ecol. Evol.">
        <title>Megaphylogeny resolves global patterns of mushroom evolution.</title>
        <authorList>
            <person name="Varga T."/>
            <person name="Krizsan K."/>
            <person name="Foldi C."/>
            <person name="Dima B."/>
            <person name="Sanchez-Garcia M."/>
            <person name="Sanchez-Ramirez S."/>
            <person name="Szollosi G.J."/>
            <person name="Szarkandi J.G."/>
            <person name="Papp V."/>
            <person name="Albert L."/>
            <person name="Andreopoulos W."/>
            <person name="Angelini C."/>
            <person name="Antonin V."/>
            <person name="Barry K.W."/>
            <person name="Bougher N.L."/>
            <person name="Buchanan P."/>
            <person name="Buyck B."/>
            <person name="Bense V."/>
            <person name="Catcheside P."/>
            <person name="Chovatia M."/>
            <person name="Cooper J."/>
            <person name="Damon W."/>
            <person name="Desjardin D."/>
            <person name="Finy P."/>
            <person name="Geml J."/>
            <person name="Haridas S."/>
            <person name="Hughes K."/>
            <person name="Justo A."/>
            <person name="Karasinski D."/>
            <person name="Kautmanova I."/>
            <person name="Kiss B."/>
            <person name="Kocsube S."/>
            <person name="Kotiranta H."/>
            <person name="LaButti K.M."/>
            <person name="Lechner B.E."/>
            <person name="Liimatainen K."/>
            <person name="Lipzen A."/>
            <person name="Lukacs Z."/>
            <person name="Mihaltcheva S."/>
            <person name="Morgado L.N."/>
            <person name="Niskanen T."/>
            <person name="Noordeloos M.E."/>
            <person name="Ohm R.A."/>
            <person name="Ortiz-Santana B."/>
            <person name="Ovrebo C."/>
            <person name="Racz N."/>
            <person name="Riley R."/>
            <person name="Savchenko A."/>
            <person name="Shiryaev A."/>
            <person name="Soop K."/>
            <person name="Spirin V."/>
            <person name="Szebenyi C."/>
            <person name="Tomsovsky M."/>
            <person name="Tulloss R.E."/>
            <person name="Uehling J."/>
            <person name="Grigoriev I.V."/>
            <person name="Vagvolgyi C."/>
            <person name="Papp T."/>
            <person name="Martin F.M."/>
            <person name="Miettinen O."/>
            <person name="Hibbett D.S."/>
            <person name="Nagy L.G."/>
        </authorList>
    </citation>
    <scope>NUCLEOTIDE SEQUENCE [LARGE SCALE GENOMIC DNA]</scope>
    <source>
        <strain evidence="2 3">CBS 962.96</strain>
    </source>
</reference>
<keyword evidence="3" id="KW-1185">Reference proteome</keyword>
<keyword evidence="1" id="KW-0732">Signal</keyword>
<protein>
    <submittedName>
        <fullName evidence="2">Uncharacterized protein</fullName>
    </submittedName>
</protein>
<organism evidence="2 3">
    <name type="scientific">Dendrothele bispora (strain CBS 962.96)</name>
    <dbReference type="NCBI Taxonomy" id="1314807"/>
    <lineage>
        <taxon>Eukaryota</taxon>
        <taxon>Fungi</taxon>
        <taxon>Dikarya</taxon>
        <taxon>Basidiomycota</taxon>
        <taxon>Agaricomycotina</taxon>
        <taxon>Agaricomycetes</taxon>
        <taxon>Agaricomycetidae</taxon>
        <taxon>Agaricales</taxon>
        <taxon>Agaricales incertae sedis</taxon>
        <taxon>Dendrothele</taxon>
    </lineage>
</organism>
<dbReference type="OrthoDB" id="3107980at2759"/>
<accession>A0A4S8MTW7</accession>
<gene>
    <name evidence="2" type="ORF">K435DRAFT_61887</name>
</gene>